<proteinExistence type="predicted"/>
<comment type="caution">
    <text evidence="1">The sequence shown here is derived from an EMBL/GenBank/DDBJ whole genome shotgun (WGS) entry which is preliminary data.</text>
</comment>
<dbReference type="RefSeq" id="WP_044088936.1">
    <property type="nucleotide sequence ID" value="NZ_JDUW01000004.1"/>
</dbReference>
<accession>A0A087CTX7</accession>
<dbReference type="OrthoDB" id="3232789at2"/>
<dbReference type="Proteomes" id="UP000028984">
    <property type="component" value="Unassembled WGS sequence"/>
</dbReference>
<dbReference type="eggNOG" id="ENOG5031Y3T">
    <property type="taxonomic scope" value="Bacteria"/>
</dbReference>
<organism evidence="1 2">
    <name type="scientific">Bifidobacterium reuteri DSM 23975</name>
    <dbReference type="NCBI Taxonomy" id="1437610"/>
    <lineage>
        <taxon>Bacteria</taxon>
        <taxon>Bacillati</taxon>
        <taxon>Actinomycetota</taxon>
        <taxon>Actinomycetes</taxon>
        <taxon>Bifidobacteriales</taxon>
        <taxon>Bifidobacteriaceae</taxon>
        <taxon>Bifidobacterium</taxon>
    </lineage>
</organism>
<gene>
    <name evidence="1" type="ORF">BREU_1798</name>
</gene>
<sequence length="183" mass="21176">MVDITFTPEMRVILESMIGQRLVSLECERLENTQETYDNLLITTDAQRIELINEEEPTAYFGGVEDISRFVCRRMATGEPFRQFVMGETPMKYPLQGSVTGINIVDDHISLPEDQYDIRLSMAVVMHTTEGDIAFLRGWHFDEQITVIRDEDYQNALRPIEQVESDWAEEGEPITVERRIITL</sequence>
<keyword evidence="2" id="KW-1185">Reference proteome</keyword>
<dbReference type="EMBL" id="JGZK01000004">
    <property type="protein sequence ID" value="KFI86727.1"/>
    <property type="molecule type" value="Genomic_DNA"/>
</dbReference>
<evidence type="ECO:0000313" key="2">
    <source>
        <dbReference type="Proteomes" id="UP000028984"/>
    </source>
</evidence>
<evidence type="ECO:0000313" key="1">
    <source>
        <dbReference type="EMBL" id="KFI86727.1"/>
    </source>
</evidence>
<protein>
    <submittedName>
        <fullName evidence="1">Uncharacterized protein</fullName>
    </submittedName>
</protein>
<dbReference type="AlphaFoldDB" id="A0A087CTX7"/>
<reference evidence="1 2" key="1">
    <citation type="submission" date="2014-03" db="EMBL/GenBank/DDBJ databases">
        <title>Genomics of Bifidobacteria.</title>
        <authorList>
            <person name="Ventura M."/>
            <person name="Milani C."/>
            <person name="Lugli G.A."/>
        </authorList>
    </citation>
    <scope>NUCLEOTIDE SEQUENCE [LARGE SCALE GENOMIC DNA]</scope>
    <source>
        <strain evidence="1 2">DSM 23975</strain>
    </source>
</reference>
<name>A0A087CTX7_9BIFI</name>